<keyword evidence="7" id="KW-0677">Repeat</keyword>
<dbReference type="InterPro" id="IPR003347">
    <property type="entry name" value="JmjC_dom"/>
</dbReference>
<comment type="similarity">
    <text evidence="3">Belongs to the WD repeat fritz family.</text>
</comment>
<evidence type="ECO:0000256" key="10">
    <source>
        <dbReference type="ARBA" id="ARBA00023136"/>
    </source>
</evidence>
<evidence type="ECO:0000256" key="12">
    <source>
        <dbReference type="ARBA" id="ARBA00023273"/>
    </source>
</evidence>
<evidence type="ECO:0000259" key="14">
    <source>
        <dbReference type="Pfam" id="PF08007"/>
    </source>
</evidence>
<dbReference type="SUPFAM" id="SSF50978">
    <property type="entry name" value="WD40 repeat-like"/>
    <property type="match status" value="1"/>
</dbReference>
<accession>A0AAV7K8X7</accession>
<evidence type="ECO:0000256" key="4">
    <source>
        <dbReference type="ARBA" id="ARBA00022475"/>
    </source>
</evidence>
<name>A0AAV7K8X7_9METZ</name>
<dbReference type="Pfam" id="PF11768">
    <property type="entry name" value="Frtz"/>
    <property type="match status" value="1"/>
</dbReference>
<dbReference type="GO" id="GO:0044782">
    <property type="term" value="P:cilium organization"/>
    <property type="evidence" value="ECO:0007669"/>
    <property type="project" value="TreeGrafter"/>
</dbReference>
<evidence type="ECO:0000256" key="9">
    <source>
        <dbReference type="ARBA" id="ARBA00023069"/>
    </source>
</evidence>
<comment type="caution">
    <text evidence="15">The sequence shown here is derived from an EMBL/GenBank/DDBJ whole genome shotgun (WGS) entry which is preliminary data.</text>
</comment>
<dbReference type="Proteomes" id="UP001165289">
    <property type="component" value="Unassembled WGS sequence"/>
</dbReference>
<keyword evidence="11" id="KW-0206">Cytoskeleton</keyword>
<keyword evidence="6" id="KW-0853">WD repeat</keyword>
<proteinExistence type="inferred from homology"/>
<dbReference type="Gene3D" id="2.60.120.650">
    <property type="entry name" value="Cupin"/>
    <property type="match status" value="1"/>
</dbReference>
<dbReference type="GO" id="GO:0097541">
    <property type="term" value="C:axonemal basal plate"/>
    <property type="evidence" value="ECO:0007669"/>
    <property type="project" value="TreeGrafter"/>
</dbReference>
<dbReference type="PANTHER" id="PTHR13667:SF5">
    <property type="entry name" value="WD REPEAT-CONTAINING AND PLANAR CELL POLARITY EFFECTOR PROTEIN FRITZ HOMOLOG"/>
    <property type="match status" value="1"/>
</dbReference>
<dbReference type="SUPFAM" id="SSF51197">
    <property type="entry name" value="Clavaminate synthase-like"/>
    <property type="match status" value="1"/>
</dbReference>
<evidence type="ECO:0000256" key="7">
    <source>
        <dbReference type="ARBA" id="ARBA00022737"/>
    </source>
</evidence>
<evidence type="ECO:0000313" key="16">
    <source>
        <dbReference type="Proteomes" id="UP001165289"/>
    </source>
</evidence>
<keyword evidence="9" id="KW-0969">Cilium</keyword>
<dbReference type="PANTHER" id="PTHR13667">
    <property type="entry name" value="HOMOLOC-13"/>
    <property type="match status" value="1"/>
</dbReference>
<keyword evidence="10" id="KW-0472">Membrane</keyword>
<organism evidence="15 16">
    <name type="scientific">Oopsacas minuta</name>
    <dbReference type="NCBI Taxonomy" id="111878"/>
    <lineage>
        <taxon>Eukaryota</taxon>
        <taxon>Metazoa</taxon>
        <taxon>Porifera</taxon>
        <taxon>Hexactinellida</taxon>
        <taxon>Hexasterophora</taxon>
        <taxon>Lyssacinosida</taxon>
        <taxon>Leucopsacidae</taxon>
        <taxon>Oopsacas</taxon>
    </lineage>
</organism>
<evidence type="ECO:0000256" key="13">
    <source>
        <dbReference type="SAM" id="MobiDB-lite"/>
    </source>
</evidence>
<dbReference type="GO" id="GO:0045184">
    <property type="term" value="P:establishment of protein localization"/>
    <property type="evidence" value="ECO:0007669"/>
    <property type="project" value="TreeGrafter"/>
</dbReference>
<gene>
    <name evidence="15" type="ORF">LOD99_201</name>
</gene>
<dbReference type="InterPro" id="IPR036322">
    <property type="entry name" value="WD40_repeat_dom_sf"/>
</dbReference>
<dbReference type="EMBL" id="JAKMXF010000111">
    <property type="protein sequence ID" value="KAI6657455.1"/>
    <property type="molecule type" value="Genomic_DNA"/>
</dbReference>
<evidence type="ECO:0000256" key="11">
    <source>
        <dbReference type="ARBA" id="ARBA00023212"/>
    </source>
</evidence>
<evidence type="ECO:0000256" key="6">
    <source>
        <dbReference type="ARBA" id="ARBA00022574"/>
    </source>
</evidence>
<evidence type="ECO:0000313" key="15">
    <source>
        <dbReference type="EMBL" id="KAI6657455.1"/>
    </source>
</evidence>
<dbReference type="GO" id="GO:0005886">
    <property type="term" value="C:plasma membrane"/>
    <property type="evidence" value="ECO:0007669"/>
    <property type="project" value="UniProtKB-SubCell"/>
</dbReference>
<feature type="domain" description="JmjC" evidence="14">
    <location>
        <begin position="675"/>
        <end position="716"/>
    </location>
</feature>
<evidence type="ECO:0000256" key="5">
    <source>
        <dbReference type="ARBA" id="ARBA00022490"/>
    </source>
</evidence>
<evidence type="ECO:0000256" key="1">
    <source>
        <dbReference type="ARBA" id="ARBA00004236"/>
    </source>
</evidence>
<keyword evidence="5" id="KW-0963">Cytoplasm</keyword>
<evidence type="ECO:0000256" key="3">
    <source>
        <dbReference type="ARBA" id="ARBA00006059"/>
    </source>
</evidence>
<protein>
    <recommendedName>
        <fullName evidence="14">JmjC domain-containing protein</fullName>
    </recommendedName>
</protein>
<reference evidence="15 16" key="1">
    <citation type="journal article" date="2023" name="BMC Biol.">
        <title>The compact genome of the sponge Oopsacas minuta (Hexactinellida) is lacking key metazoan core genes.</title>
        <authorList>
            <person name="Santini S."/>
            <person name="Schenkelaars Q."/>
            <person name="Jourda C."/>
            <person name="Duchesne M."/>
            <person name="Belahbib H."/>
            <person name="Rocher C."/>
            <person name="Selva M."/>
            <person name="Riesgo A."/>
            <person name="Vervoort M."/>
            <person name="Leys S.P."/>
            <person name="Kodjabachian L."/>
            <person name="Le Bivic A."/>
            <person name="Borchiellini C."/>
            <person name="Claverie J.M."/>
            <person name="Renard E."/>
        </authorList>
    </citation>
    <scope>NUCLEOTIDE SEQUENCE [LARGE SCALE GENOMIC DNA]</scope>
    <source>
        <strain evidence="15">SPO-2</strain>
    </source>
</reference>
<dbReference type="InterPro" id="IPR024511">
    <property type="entry name" value="Frtz"/>
</dbReference>
<comment type="subcellular location">
    <subcellularLocation>
        <location evidence="1">Cell membrane</location>
    </subcellularLocation>
    <subcellularLocation>
        <location evidence="2">Cytoplasm</location>
        <location evidence="2">Cytoskeleton</location>
        <location evidence="2">Cilium axoneme</location>
    </subcellularLocation>
</comment>
<dbReference type="Pfam" id="PF08007">
    <property type="entry name" value="JmjC_2"/>
    <property type="match status" value="1"/>
</dbReference>
<keyword evidence="4" id="KW-1003">Cell membrane</keyword>
<keyword evidence="16" id="KW-1185">Reference proteome</keyword>
<feature type="region of interest" description="Disordered" evidence="13">
    <location>
        <begin position="633"/>
        <end position="669"/>
    </location>
</feature>
<dbReference type="AlphaFoldDB" id="A0AAV7K8X7"/>
<keyword evidence="8" id="KW-0970">Cilium biogenesis/degradation</keyword>
<evidence type="ECO:0000256" key="2">
    <source>
        <dbReference type="ARBA" id="ARBA00004430"/>
    </source>
</evidence>
<keyword evidence="12" id="KW-0966">Cell projection</keyword>
<evidence type="ECO:0000256" key="8">
    <source>
        <dbReference type="ARBA" id="ARBA00022794"/>
    </source>
</evidence>
<sequence>MSILPYISLWTIKPIQEECQYPNVFYLHKKLKSDEDPPYDFSYRKEWSESHGMSWEVKNKRPEKLKETLQDMEHLLAVFEVVGVKWLSQNLSIVCLSNGILLWLVMSRIGNLERILIDRSISTKIGVDKTVSHTLFLDSSIVLTFYNSASILLIRLVRHFPNEPPKRLEKLSTFEVKYIYESIPIPKNSPTLSPNITVNSSQQMLLVWFQEIDGVNRREYSLGTETSNLYLFCLKSSRVELIEMIHTEKCLLAANFSTSHPRMINTIEQASFSIGSTNVFYSTYEVSSDFSLGRQTKTRISLKSQLLNVVSNFAEDKVGLACQDTTIVLYDIAKRTVVQKKCSGGVVRFISFHPCDLFMLVYTVIGNLLCYDIALNPIKFLMLDSFTLLPSLSGQHFELPNSAKISGFYWQPPSVYTDSMRNPHFHPITAFLCFSEGPVGCLYIEKGVTIQGMMTSEDLMREYINTSSTKEGVNLLKCLNWNTDSKRVFSCMTLLLNDLLKRPLDSEVEHFIEIALGTFLAPPHSILDHVIEEYNENVLNFARRFCLSLIRHFRHERAFLLAIDIGHKDLFMDIHFAARGSNEPMLAEAALKRAREAEPKDNTAIKDVDSAGKSIENLENYFKPILDRINEKKMKIRSSTPAATPGTPKRTPRDPHFPPSSASRGQAKDDARELKYLTPANSQGFAPHYDDIEAFILQIEGEKEWKLHPPRNKDEILARESSGKLKCNFLIVSKILWILRKH</sequence>